<dbReference type="InterPro" id="IPR024391">
    <property type="entry name" value="LDB19_N"/>
</dbReference>
<feature type="region of interest" description="Disordered" evidence="1">
    <location>
        <begin position="1"/>
        <end position="65"/>
    </location>
</feature>
<comment type="caution">
    <text evidence="3">The sequence shown here is derived from an EMBL/GenBank/DDBJ whole genome shotgun (WGS) entry which is preliminary data.</text>
</comment>
<evidence type="ECO:0000256" key="1">
    <source>
        <dbReference type="SAM" id="MobiDB-lite"/>
    </source>
</evidence>
<dbReference type="InterPro" id="IPR014752">
    <property type="entry name" value="Arrestin-like_C"/>
</dbReference>
<reference evidence="3 4" key="1">
    <citation type="journal article" date="2023" name="Elife">
        <title>Identification of key yeast species and microbe-microbe interactions impacting larval growth of Drosophila in the wild.</title>
        <authorList>
            <person name="Mure A."/>
            <person name="Sugiura Y."/>
            <person name="Maeda R."/>
            <person name="Honda K."/>
            <person name="Sakurai N."/>
            <person name="Takahashi Y."/>
            <person name="Watada M."/>
            <person name="Katoh T."/>
            <person name="Gotoh A."/>
            <person name="Gotoh Y."/>
            <person name="Taniguchi I."/>
            <person name="Nakamura K."/>
            <person name="Hayashi T."/>
            <person name="Katayama T."/>
            <person name="Uemura T."/>
            <person name="Hattori Y."/>
        </authorList>
    </citation>
    <scope>NUCLEOTIDE SEQUENCE [LARGE SCALE GENOMIC DNA]</scope>
    <source>
        <strain evidence="3 4">SB-73</strain>
    </source>
</reference>
<feature type="region of interest" description="Disordered" evidence="1">
    <location>
        <begin position="457"/>
        <end position="571"/>
    </location>
</feature>
<protein>
    <submittedName>
        <fullName evidence="3">Ldb19 protein</fullName>
    </submittedName>
</protein>
<feature type="compositionally biased region" description="Low complexity" evidence="1">
    <location>
        <begin position="544"/>
        <end position="557"/>
    </location>
</feature>
<organism evidence="3 4">
    <name type="scientific">Starmerella bacillaris</name>
    <name type="common">Yeast</name>
    <name type="synonym">Candida zemplinina</name>
    <dbReference type="NCBI Taxonomy" id="1247836"/>
    <lineage>
        <taxon>Eukaryota</taxon>
        <taxon>Fungi</taxon>
        <taxon>Dikarya</taxon>
        <taxon>Ascomycota</taxon>
        <taxon>Saccharomycotina</taxon>
        <taxon>Dipodascomycetes</taxon>
        <taxon>Dipodascales</taxon>
        <taxon>Trichomonascaceae</taxon>
        <taxon>Starmerella</taxon>
    </lineage>
</organism>
<accession>A0AAV5RP45</accession>
<sequence length="571" mass="62087">MSGQKQNILSSLYPRSRRRTSKDGGDLWDALSPQASSSSVLSTGSAKSLHGSTLSPHQSHSKLASKSKNVVEFDIRLETPPAIMYGTPEASTGALISGICDVDLTNSGGVDGVVSLIDVSMTIVQEIRYTLPVAVAKNLPKGTHQRNVLATWDILKHPHILASKTFSYPFSHLLPGTLPPTTTTPLFKIEYFIHASATTKDMKRSEASLKLPIGRSVIHVTEKTSVRVFPPTDLSLSLILPSALFPNSQVMAQMRLEGLVTETKPPADAAANASSRYKRWLLKRINCRVDEIVKVKWGKSDEEEFEHKQTLSYNLHKSGWKTDFELQNGHIEFDCPDFCNGALQKATKDLKDPVLGLSVSHQLICELLIAEEVLSSPTATQGILSGSARVLRMQFAFPVVDRPGLGISWDDEVPPVYADIPLSPPEYHEVHGLPSLEEIHSSSLVFSPSLSPTMSPTLRHLDPNIKGFEHQPSTPRIFPSLGTSLSGLIETNKGSKSKSGLASASSRNSLRPVSSQPVSSSSGLRPTYSMPSRTNTSHTLNYNASDGSVSSDSVASVLEEPQPPPKIKHKR</sequence>
<feature type="compositionally biased region" description="Polar residues" evidence="1">
    <location>
        <begin position="529"/>
        <end position="543"/>
    </location>
</feature>
<dbReference type="AlphaFoldDB" id="A0AAV5RP45"/>
<gene>
    <name evidence="3" type="ORF">DASB73_038590</name>
</gene>
<dbReference type="Gene3D" id="2.60.40.640">
    <property type="match status" value="1"/>
</dbReference>
<evidence type="ECO:0000259" key="2">
    <source>
        <dbReference type="Pfam" id="PF13002"/>
    </source>
</evidence>
<proteinExistence type="predicted"/>
<keyword evidence="4" id="KW-1185">Reference proteome</keyword>
<name>A0AAV5RP45_STABA</name>
<feature type="domain" description="LDB19 N-terminal" evidence="2">
    <location>
        <begin position="120"/>
        <end position="296"/>
    </location>
</feature>
<dbReference type="EMBL" id="BTGC01000008">
    <property type="protein sequence ID" value="GMM52896.1"/>
    <property type="molecule type" value="Genomic_DNA"/>
</dbReference>
<evidence type="ECO:0000313" key="3">
    <source>
        <dbReference type="EMBL" id="GMM52896.1"/>
    </source>
</evidence>
<feature type="compositionally biased region" description="Basic and acidic residues" evidence="1">
    <location>
        <begin position="459"/>
        <end position="469"/>
    </location>
</feature>
<evidence type="ECO:0000313" key="4">
    <source>
        <dbReference type="Proteomes" id="UP001362899"/>
    </source>
</evidence>
<feature type="compositionally biased region" description="Polar residues" evidence="1">
    <location>
        <begin position="1"/>
        <end position="10"/>
    </location>
</feature>
<feature type="compositionally biased region" description="Low complexity" evidence="1">
    <location>
        <begin position="30"/>
        <end position="48"/>
    </location>
</feature>
<dbReference type="Proteomes" id="UP001362899">
    <property type="component" value="Unassembled WGS sequence"/>
</dbReference>
<dbReference type="Pfam" id="PF13002">
    <property type="entry name" value="LDB19"/>
    <property type="match status" value="1"/>
</dbReference>
<feature type="compositionally biased region" description="Low complexity" evidence="1">
    <location>
        <begin position="492"/>
        <end position="525"/>
    </location>
</feature>